<evidence type="ECO:0000313" key="2">
    <source>
        <dbReference type="EMBL" id="MEN8642453.1"/>
    </source>
</evidence>
<protein>
    <recommendedName>
        <fullName evidence="4">DUF3592 domain-containing protein</fullName>
    </recommendedName>
</protein>
<evidence type="ECO:0008006" key="4">
    <source>
        <dbReference type="Google" id="ProtNLM"/>
    </source>
</evidence>
<keyword evidence="1" id="KW-0812">Transmembrane</keyword>
<gene>
    <name evidence="2" type="ORF">ABFE88_22645</name>
</gene>
<feature type="transmembrane region" description="Helical" evidence="1">
    <location>
        <begin position="147"/>
        <end position="171"/>
    </location>
</feature>
<name>A0ABV0DLC4_9PSED</name>
<sequence length="181" mass="20437">MRHQTLEHKKLSDRSRAVGYFAFAFFGLLFAGLYLLSWEQYHEPDYAHWVAVPGKVTGDGSSWKPDNTLLRFGVRFTLPNEVETRVRPVYADIQAYRESGIRTGSPVTLTVEPRHDEVIVREVVTLDGRVLYDDSLYYHVVSANNNLAMRIIVVLPIASMIGLVLGGILWFRNEGAPVGES</sequence>
<keyword evidence="3" id="KW-1185">Reference proteome</keyword>
<evidence type="ECO:0000256" key="1">
    <source>
        <dbReference type="SAM" id="Phobius"/>
    </source>
</evidence>
<organism evidence="2 3">
    <name type="scientific">Pseudomonas sichuanensis</name>
    <dbReference type="NCBI Taxonomy" id="2213015"/>
    <lineage>
        <taxon>Bacteria</taxon>
        <taxon>Pseudomonadati</taxon>
        <taxon>Pseudomonadota</taxon>
        <taxon>Gammaproteobacteria</taxon>
        <taxon>Pseudomonadales</taxon>
        <taxon>Pseudomonadaceae</taxon>
        <taxon>Pseudomonas</taxon>
    </lineage>
</organism>
<proteinExistence type="predicted"/>
<accession>A0ABV0DLC4</accession>
<comment type="caution">
    <text evidence="2">The sequence shown here is derived from an EMBL/GenBank/DDBJ whole genome shotgun (WGS) entry which is preliminary data.</text>
</comment>
<dbReference type="EMBL" id="JBDLYL010000033">
    <property type="protein sequence ID" value="MEN8642453.1"/>
    <property type="molecule type" value="Genomic_DNA"/>
</dbReference>
<keyword evidence="1" id="KW-1133">Transmembrane helix</keyword>
<evidence type="ECO:0000313" key="3">
    <source>
        <dbReference type="Proteomes" id="UP001424532"/>
    </source>
</evidence>
<dbReference type="RefSeq" id="WP_347151405.1">
    <property type="nucleotide sequence ID" value="NZ_JBDLYL010000033.1"/>
</dbReference>
<feature type="transmembrane region" description="Helical" evidence="1">
    <location>
        <begin position="20"/>
        <end position="38"/>
    </location>
</feature>
<reference evidence="2 3" key="1">
    <citation type="submission" date="2024-05" db="EMBL/GenBank/DDBJ databases">
        <title>Sequence of Lycoming College course isolates.</title>
        <authorList>
            <person name="Reigle C.A."/>
            <person name="Newman J.D."/>
        </authorList>
    </citation>
    <scope>NUCLEOTIDE SEQUENCE [LARGE SCALE GENOMIC DNA]</scope>
    <source>
        <strain evidence="2 3">CAR-09</strain>
    </source>
</reference>
<keyword evidence="1" id="KW-0472">Membrane</keyword>
<dbReference type="Proteomes" id="UP001424532">
    <property type="component" value="Unassembled WGS sequence"/>
</dbReference>